<dbReference type="GO" id="GO:0008817">
    <property type="term" value="F:corrinoid adenosyltransferase activity"/>
    <property type="evidence" value="ECO:0007669"/>
    <property type="project" value="UniProtKB-UniRule"/>
</dbReference>
<keyword evidence="4 6" id="KW-0547">Nucleotide-binding</keyword>
<dbReference type="SUPFAM" id="SSF89028">
    <property type="entry name" value="Cobalamin adenosyltransferase-like"/>
    <property type="match status" value="1"/>
</dbReference>
<evidence type="ECO:0000313" key="8">
    <source>
        <dbReference type="EMBL" id="HJG89459.1"/>
    </source>
</evidence>
<comment type="subunit">
    <text evidence="2">Homotrimer.</text>
</comment>
<dbReference type="GO" id="GO:0009236">
    <property type="term" value="P:cobalamin biosynthetic process"/>
    <property type="evidence" value="ECO:0007669"/>
    <property type="project" value="UniProtKB-UniRule"/>
</dbReference>
<comment type="catalytic activity">
    <reaction evidence="6">
        <text>2 cob(II)yrinate a,c diamide + reduced [electron-transfer flavoprotein] + 2 ATP = 2 adenosylcob(III)yrinate a,c-diamide + 2 triphosphate + oxidized [electron-transfer flavoprotein] + 3 H(+)</text>
        <dbReference type="Rhea" id="RHEA:11528"/>
        <dbReference type="Rhea" id="RHEA-COMP:10685"/>
        <dbReference type="Rhea" id="RHEA-COMP:10686"/>
        <dbReference type="ChEBI" id="CHEBI:15378"/>
        <dbReference type="ChEBI" id="CHEBI:18036"/>
        <dbReference type="ChEBI" id="CHEBI:30616"/>
        <dbReference type="ChEBI" id="CHEBI:57692"/>
        <dbReference type="ChEBI" id="CHEBI:58307"/>
        <dbReference type="ChEBI" id="CHEBI:58503"/>
        <dbReference type="ChEBI" id="CHEBI:58537"/>
        <dbReference type="EC" id="2.5.1.17"/>
    </reaction>
</comment>
<evidence type="ECO:0000259" key="7">
    <source>
        <dbReference type="Pfam" id="PF01923"/>
    </source>
</evidence>
<dbReference type="GO" id="GO:0005524">
    <property type="term" value="F:ATP binding"/>
    <property type="evidence" value="ECO:0007669"/>
    <property type="project" value="UniProtKB-UniRule"/>
</dbReference>
<dbReference type="PANTHER" id="PTHR12213">
    <property type="entry name" value="CORRINOID ADENOSYLTRANSFERASE"/>
    <property type="match status" value="1"/>
</dbReference>
<dbReference type="NCBIfam" id="TIGR00636">
    <property type="entry name" value="PduO_Nterm"/>
    <property type="match status" value="1"/>
</dbReference>
<comment type="similarity">
    <text evidence="1 6">Belongs to the Cob(I)alamin adenosyltransferase family.</text>
</comment>
<dbReference type="Gene3D" id="1.20.1200.10">
    <property type="entry name" value="Cobalamin adenosyltransferase-like"/>
    <property type="match status" value="1"/>
</dbReference>
<evidence type="ECO:0000256" key="3">
    <source>
        <dbReference type="ARBA" id="ARBA00022679"/>
    </source>
</evidence>
<evidence type="ECO:0000256" key="6">
    <source>
        <dbReference type="RuleBase" id="RU366026"/>
    </source>
</evidence>
<gene>
    <name evidence="8" type="ORF">K8U91_08335</name>
</gene>
<sequence>MKKSNLYTLTGDKGTTSLVGGLRISKNDPRLEAYGTIDELNAHIGLLRQMGNDPDDDTLLRFIQNKLFVVGSYLATDTSFTQLREASRLHPADITRIEERIDTLDSIVPPLNAFLLPDGTAAAAQAHVCRTVCRRAERRICQVAQEVLVDENIMKFVNRLSDYFFVLARFNNYRQKQDEIFWDKDC</sequence>
<dbReference type="EMBL" id="DYUD01000024">
    <property type="protein sequence ID" value="HJG89459.1"/>
    <property type="molecule type" value="Genomic_DNA"/>
</dbReference>
<dbReference type="AlphaFoldDB" id="A0A921MRX8"/>
<evidence type="ECO:0000313" key="9">
    <source>
        <dbReference type="Proteomes" id="UP000757103"/>
    </source>
</evidence>
<dbReference type="FunFam" id="1.20.1200.10:FF:000001">
    <property type="entry name" value="Cob(I)yrinic acid a,c-diamide adenosyltransferase"/>
    <property type="match status" value="1"/>
</dbReference>
<dbReference type="EC" id="2.5.1.17" evidence="6"/>
<reference evidence="8" key="1">
    <citation type="journal article" date="2021" name="PeerJ">
        <title>Extensive microbial diversity within the chicken gut microbiome revealed by metagenomics and culture.</title>
        <authorList>
            <person name="Gilroy R."/>
            <person name="Ravi A."/>
            <person name="Getino M."/>
            <person name="Pursley I."/>
            <person name="Horton D.L."/>
            <person name="Alikhan N.F."/>
            <person name="Baker D."/>
            <person name="Gharbi K."/>
            <person name="Hall N."/>
            <person name="Watson M."/>
            <person name="Adriaenssens E.M."/>
            <person name="Foster-Nyarko E."/>
            <person name="Jarju S."/>
            <person name="Secka A."/>
            <person name="Antonio M."/>
            <person name="Oren A."/>
            <person name="Chaudhuri R.R."/>
            <person name="La Ragione R."/>
            <person name="Hildebrand F."/>
            <person name="Pallen M.J."/>
        </authorList>
    </citation>
    <scope>NUCLEOTIDE SEQUENCE</scope>
    <source>
        <strain evidence="8">CHK121-7720</strain>
    </source>
</reference>
<dbReference type="Pfam" id="PF01923">
    <property type="entry name" value="Cob_adeno_trans"/>
    <property type="match status" value="1"/>
</dbReference>
<accession>A0A921MRX8</accession>
<dbReference type="Proteomes" id="UP000757103">
    <property type="component" value="Unassembled WGS sequence"/>
</dbReference>
<name>A0A921MRX8_9BACT</name>
<evidence type="ECO:0000256" key="2">
    <source>
        <dbReference type="ARBA" id="ARBA00011233"/>
    </source>
</evidence>
<keyword evidence="5 6" id="KW-0067">ATP-binding</keyword>
<evidence type="ECO:0000256" key="4">
    <source>
        <dbReference type="ARBA" id="ARBA00022741"/>
    </source>
</evidence>
<organism evidence="8 9">
    <name type="scientific">Barnesiella viscericola</name>
    <dbReference type="NCBI Taxonomy" id="397865"/>
    <lineage>
        <taxon>Bacteria</taxon>
        <taxon>Pseudomonadati</taxon>
        <taxon>Bacteroidota</taxon>
        <taxon>Bacteroidia</taxon>
        <taxon>Bacteroidales</taxon>
        <taxon>Barnesiellaceae</taxon>
        <taxon>Barnesiella</taxon>
    </lineage>
</organism>
<feature type="domain" description="Cobalamin adenosyltransferase-like" evidence="7">
    <location>
        <begin position="7"/>
        <end position="170"/>
    </location>
</feature>
<comment type="caution">
    <text evidence="8">The sequence shown here is derived from an EMBL/GenBank/DDBJ whole genome shotgun (WGS) entry which is preliminary data.</text>
</comment>
<proteinExistence type="inferred from homology"/>
<evidence type="ECO:0000256" key="5">
    <source>
        <dbReference type="ARBA" id="ARBA00022840"/>
    </source>
</evidence>
<dbReference type="RefSeq" id="WP_273306527.1">
    <property type="nucleotide sequence ID" value="NZ_DYUD01000024.1"/>
</dbReference>
<dbReference type="InterPro" id="IPR016030">
    <property type="entry name" value="CblAdoTrfase-like"/>
</dbReference>
<keyword evidence="3 6" id="KW-0808">Transferase</keyword>
<dbReference type="PANTHER" id="PTHR12213:SF0">
    <property type="entry name" value="CORRINOID ADENOSYLTRANSFERASE MMAB"/>
    <property type="match status" value="1"/>
</dbReference>
<evidence type="ECO:0000256" key="1">
    <source>
        <dbReference type="ARBA" id="ARBA00007487"/>
    </source>
</evidence>
<protein>
    <recommendedName>
        <fullName evidence="6">Corrinoid adenosyltransferase</fullName>
        <ecNumber evidence="6">2.5.1.17</ecNumber>
    </recommendedName>
    <alternativeName>
        <fullName evidence="6">Cob(II)alamin adenosyltransferase</fullName>
    </alternativeName>
    <alternativeName>
        <fullName evidence="6">Cob(II)yrinic acid a,c-diamide adenosyltransferase</fullName>
    </alternativeName>
    <alternativeName>
        <fullName evidence="6">Cobinamide/cobalamin adenosyltransferase</fullName>
    </alternativeName>
</protein>
<dbReference type="InterPro" id="IPR029499">
    <property type="entry name" value="PduO-typ"/>
</dbReference>
<keyword evidence="6" id="KW-0169">Cobalamin biosynthesis</keyword>
<comment type="pathway">
    <text evidence="6">Cofactor biosynthesis; adenosylcobalamin biosynthesis; adenosylcobalamin from cob(II)yrinate a,c-diamide: step 2/7.</text>
</comment>
<reference evidence="8" key="2">
    <citation type="submission" date="2021-09" db="EMBL/GenBank/DDBJ databases">
        <authorList>
            <person name="Gilroy R."/>
        </authorList>
    </citation>
    <scope>NUCLEOTIDE SEQUENCE</scope>
    <source>
        <strain evidence="8">CHK121-7720</strain>
    </source>
</reference>
<dbReference type="InterPro" id="IPR036451">
    <property type="entry name" value="CblAdoTrfase-like_sf"/>
</dbReference>
<comment type="catalytic activity">
    <reaction evidence="6">
        <text>2 cob(II)alamin + reduced [electron-transfer flavoprotein] + 2 ATP = 2 adenosylcob(III)alamin + 2 triphosphate + oxidized [electron-transfer flavoprotein] + 3 H(+)</text>
        <dbReference type="Rhea" id="RHEA:28671"/>
        <dbReference type="Rhea" id="RHEA-COMP:10685"/>
        <dbReference type="Rhea" id="RHEA-COMP:10686"/>
        <dbReference type="ChEBI" id="CHEBI:15378"/>
        <dbReference type="ChEBI" id="CHEBI:16304"/>
        <dbReference type="ChEBI" id="CHEBI:18036"/>
        <dbReference type="ChEBI" id="CHEBI:18408"/>
        <dbReference type="ChEBI" id="CHEBI:30616"/>
        <dbReference type="ChEBI" id="CHEBI:57692"/>
        <dbReference type="ChEBI" id="CHEBI:58307"/>
        <dbReference type="EC" id="2.5.1.17"/>
    </reaction>
</comment>